<dbReference type="GO" id="GO:0005524">
    <property type="term" value="F:ATP binding"/>
    <property type="evidence" value="ECO:0007669"/>
    <property type="project" value="UniProtKB-KW"/>
</dbReference>
<name>A0A978W3H0_ZIZJJ</name>
<protein>
    <recommendedName>
        <fullName evidence="5">NB-ARC domain-containing protein</fullName>
    </recommendedName>
</protein>
<sequence>MRAQKLEELNSRKDDKESRMRAELLPGKRPKKEAQLWLARVEKINSEILTIQQELRGKHLSRACLGKTLPHSGDRLPMPNTFLVGQATFNKKIEEIWTCLMDDGVRKIGVYGMGWIGKTTAAKTINNRLLTEKDKFENVIWVTVPDPSSIFKLQDAIACKLKLDLSEEYGDETTRAAKLCAELSKRRRYVIIPDDLWEAYHLEDVGIPEPSLENGCKLVLTTRSYDVSRRMHCKSIKMELLSKDETLKLFLDKVGHDVLCVPNLKAIMPKVAEECACLPLPIIAVAGILSGIVDSEWKIALEELKMFQNGLMGREVLCLRS</sequence>
<dbReference type="FunFam" id="3.40.50.300:FF:001091">
    <property type="entry name" value="Probable disease resistance protein At1g61300"/>
    <property type="match status" value="1"/>
</dbReference>
<evidence type="ECO:0000256" key="4">
    <source>
        <dbReference type="SAM" id="MobiDB-lite"/>
    </source>
</evidence>
<feature type="domain" description="NB-ARC" evidence="5">
    <location>
        <begin position="90"/>
        <end position="257"/>
    </location>
</feature>
<evidence type="ECO:0000256" key="3">
    <source>
        <dbReference type="ARBA" id="ARBA00022840"/>
    </source>
</evidence>
<evidence type="ECO:0000313" key="7">
    <source>
        <dbReference type="Proteomes" id="UP000813462"/>
    </source>
</evidence>
<dbReference type="AlphaFoldDB" id="A0A978W3H0"/>
<proteinExistence type="predicted"/>
<keyword evidence="3" id="KW-0067">ATP-binding</keyword>
<dbReference type="EMBL" id="JAEACU010000001">
    <property type="protein sequence ID" value="KAH7546504.1"/>
    <property type="molecule type" value="Genomic_DNA"/>
</dbReference>
<evidence type="ECO:0000256" key="1">
    <source>
        <dbReference type="ARBA" id="ARBA00022741"/>
    </source>
</evidence>
<dbReference type="GO" id="GO:0043531">
    <property type="term" value="F:ADP binding"/>
    <property type="evidence" value="ECO:0007669"/>
    <property type="project" value="InterPro"/>
</dbReference>
<dbReference type="Pfam" id="PF00931">
    <property type="entry name" value="NB-ARC"/>
    <property type="match status" value="1"/>
</dbReference>
<dbReference type="InterPro" id="IPR027417">
    <property type="entry name" value="P-loop_NTPase"/>
</dbReference>
<organism evidence="6 7">
    <name type="scientific">Ziziphus jujuba var. spinosa</name>
    <dbReference type="NCBI Taxonomy" id="714518"/>
    <lineage>
        <taxon>Eukaryota</taxon>
        <taxon>Viridiplantae</taxon>
        <taxon>Streptophyta</taxon>
        <taxon>Embryophyta</taxon>
        <taxon>Tracheophyta</taxon>
        <taxon>Spermatophyta</taxon>
        <taxon>Magnoliopsida</taxon>
        <taxon>eudicotyledons</taxon>
        <taxon>Gunneridae</taxon>
        <taxon>Pentapetalae</taxon>
        <taxon>rosids</taxon>
        <taxon>fabids</taxon>
        <taxon>Rosales</taxon>
        <taxon>Rhamnaceae</taxon>
        <taxon>Paliureae</taxon>
        <taxon>Ziziphus</taxon>
    </lineage>
</organism>
<dbReference type="Gene3D" id="1.10.8.430">
    <property type="entry name" value="Helical domain of apoptotic protease-activating factors"/>
    <property type="match status" value="1"/>
</dbReference>
<comment type="caution">
    <text evidence="6">The sequence shown here is derived from an EMBL/GenBank/DDBJ whole genome shotgun (WGS) entry which is preliminary data.</text>
</comment>
<keyword evidence="2" id="KW-0611">Plant defense</keyword>
<dbReference type="Gene3D" id="3.40.50.300">
    <property type="entry name" value="P-loop containing nucleotide triphosphate hydrolases"/>
    <property type="match status" value="1"/>
</dbReference>
<dbReference type="InterPro" id="IPR042197">
    <property type="entry name" value="Apaf_helical"/>
</dbReference>
<dbReference type="InterPro" id="IPR050905">
    <property type="entry name" value="Plant_NBS-LRR"/>
</dbReference>
<reference evidence="6" key="1">
    <citation type="journal article" date="2021" name="Front. Plant Sci.">
        <title>Chromosome-Scale Genome Assembly for Chinese Sour Jujube and Insights Into Its Genome Evolution and Domestication Signature.</title>
        <authorList>
            <person name="Shen L.-Y."/>
            <person name="Luo H."/>
            <person name="Wang X.-L."/>
            <person name="Wang X.-M."/>
            <person name="Qiu X.-J."/>
            <person name="Liu H."/>
            <person name="Zhou S.-S."/>
            <person name="Jia K.-H."/>
            <person name="Nie S."/>
            <person name="Bao Y.-T."/>
            <person name="Zhang R.-G."/>
            <person name="Yun Q.-Z."/>
            <person name="Chai Y.-H."/>
            <person name="Lu J.-Y."/>
            <person name="Li Y."/>
            <person name="Zhao S.-W."/>
            <person name="Mao J.-F."/>
            <person name="Jia S.-G."/>
            <person name="Mao Y.-M."/>
        </authorList>
    </citation>
    <scope>NUCLEOTIDE SEQUENCE</scope>
    <source>
        <strain evidence="6">AT0</strain>
        <tissue evidence="6">Leaf</tissue>
    </source>
</reference>
<dbReference type="GO" id="GO:0006952">
    <property type="term" value="P:defense response"/>
    <property type="evidence" value="ECO:0007669"/>
    <property type="project" value="UniProtKB-KW"/>
</dbReference>
<feature type="region of interest" description="Disordered" evidence="4">
    <location>
        <begin position="1"/>
        <end position="21"/>
    </location>
</feature>
<keyword evidence="1" id="KW-0547">Nucleotide-binding</keyword>
<evidence type="ECO:0000259" key="5">
    <source>
        <dbReference type="Pfam" id="PF00931"/>
    </source>
</evidence>
<dbReference type="Proteomes" id="UP000813462">
    <property type="component" value="Unassembled WGS sequence"/>
</dbReference>
<dbReference type="SUPFAM" id="SSF52540">
    <property type="entry name" value="P-loop containing nucleoside triphosphate hydrolases"/>
    <property type="match status" value="1"/>
</dbReference>
<dbReference type="PANTHER" id="PTHR33463">
    <property type="entry name" value="NB-ARC DOMAIN-CONTAINING PROTEIN-RELATED"/>
    <property type="match status" value="1"/>
</dbReference>
<gene>
    <name evidence="6" type="ORF">FEM48_Zijuj01G0207800</name>
</gene>
<accession>A0A978W3H0</accession>
<dbReference type="PRINTS" id="PR00364">
    <property type="entry name" value="DISEASERSIST"/>
</dbReference>
<dbReference type="InterPro" id="IPR002182">
    <property type="entry name" value="NB-ARC"/>
</dbReference>
<dbReference type="PANTHER" id="PTHR33463:SF212">
    <property type="entry name" value="AND NB-ARC DOMAINS-CONTAINING DISEASE RESISTANCE PROTEIN, PUTATIVE-RELATED"/>
    <property type="match status" value="1"/>
</dbReference>
<evidence type="ECO:0000256" key="2">
    <source>
        <dbReference type="ARBA" id="ARBA00022821"/>
    </source>
</evidence>
<evidence type="ECO:0000313" key="6">
    <source>
        <dbReference type="EMBL" id="KAH7546504.1"/>
    </source>
</evidence>